<dbReference type="InterPro" id="IPR013658">
    <property type="entry name" value="SGL"/>
</dbReference>
<dbReference type="GO" id="GO:0005509">
    <property type="term" value="F:calcium ion binding"/>
    <property type="evidence" value="ECO:0007669"/>
    <property type="project" value="TreeGrafter"/>
</dbReference>
<evidence type="ECO:0000256" key="1">
    <source>
        <dbReference type="ARBA" id="ARBA00008853"/>
    </source>
</evidence>
<organism evidence="5 6">
    <name type="scientific">Massilia yuzhufengensis</name>
    <dbReference type="NCBI Taxonomy" id="1164594"/>
    <lineage>
        <taxon>Bacteria</taxon>
        <taxon>Pseudomonadati</taxon>
        <taxon>Pseudomonadota</taxon>
        <taxon>Betaproteobacteria</taxon>
        <taxon>Burkholderiales</taxon>
        <taxon>Oxalobacteraceae</taxon>
        <taxon>Telluria group</taxon>
        <taxon>Massilia</taxon>
    </lineage>
</organism>
<feature type="binding site" evidence="3">
    <location>
        <position position="17"/>
    </location>
    <ligand>
        <name>a divalent metal cation</name>
        <dbReference type="ChEBI" id="CHEBI:60240"/>
    </ligand>
</feature>
<dbReference type="SUPFAM" id="SSF63829">
    <property type="entry name" value="Calcium-dependent phosphotriesterase"/>
    <property type="match status" value="1"/>
</dbReference>
<comment type="similarity">
    <text evidence="1">Belongs to the SMP-30/CGR1 family.</text>
</comment>
<dbReference type="Pfam" id="PF08450">
    <property type="entry name" value="SGL"/>
    <property type="match status" value="1"/>
</dbReference>
<feature type="binding site" evidence="3">
    <location>
        <position position="102"/>
    </location>
    <ligand>
        <name>substrate</name>
    </ligand>
</feature>
<protein>
    <submittedName>
        <fullName evidence="5">Xylono-1,4-lactonase</fullName>
    </submittedName>
</protein>
<evidence type="ECO:0000256" key="3">
    <source>
        <dbReference type="PIRSR" id="PIRSR605511-2"/>
    </source>
</evidence>
<dbReference type="PANTHER" id="PTHR10907">
    <property type="entry name" value="REGUCALCIN"/>
    <property type="match status" value="1"/>
</dbReference>
<comment type="cofactor">
    <cofactor evidence="3">
        <name>Zn(2+)</name>
        <dbReference type="ChEBI" id="CHEBI:29105"/>
    </cofactor>
    <text evidence="3">Binds 1 divalent metal cation per subunit.</text>
</comment>
<dbReference type="STRING" id="1164594.SAMN05216204_11236"/>
<feature type="binding site" evidence="3">
    <location>
        <position position="195"/>
    </location>
    <ligand>
        <name>a divalent metal cation</name>
        <dbReference type="ChEBI" id="CHEBI:60240"/>
    </ligand>
</feature>
<feature type="domain" description="SMP-30/Gluconolactonase/LRE-like region" evidence="4">
    <location>
        <begin position="15"/>
        <end position="254"/>
    </location>
</feature>
<dbReference type="GO" id="GO:0004341">
    <property type="term" value="F:gluconolactonase activity"/>
    <property type="evidence" value="ECO:0007669"/>
    <property type="project" value="TreeGrafter"/>
</dbReference>
<keyword evidence="3" id="KW-0479">Metal-binding</keyword>
<proteinExistence type="inferred from homology"/>
<dbReference type="Gene3D" id="2.120.10.30">
    <property type="entry name" value="TolB, C-terminal domain"/>
    <property type="match status" value="1"/>
</dbReference>
<dbReference type="RefSeq" id="WP_091874813.1">
    <property type="nucleotide sequence ID" value="NZ_FOLD01000012.1"/>
</dbReference>
<dbReference type="EMBL" id="FOLD01000012">
    <property type="protein sequence ID" value="SFC91049.1"/>
    <property type="molecule type" value="Genomic_DNA"/>
</dbReference>
<keyword evidence="6" id="KW-1185">Reference proteome</keyword>
<dbReference type="OrthoDB" id="9775406at2"/>
<reference evidence="6" key="1">
    <citation type="submission" date="2016-10" db="EMBL/GenBank/DDBJ databases">
        <authorList>
            <person name="Varghese N."/>
            <person name="Submissions S."/>
        </authorList>
    </citation>
    <scope>NUCLEOTIDE SEQUENCE [LARGE SCALE GENOMIC DNA]</scope>
    <source>
        <strain evidence="6">CGMCC 1.12041</strain>
    </source>
</reference>
<dbReference type="PANTHER" id="PTHR10907:SF47">
    <property type="entry name" value="REGUCALCIN"/>
    <property type="match status" value="1"/>
</dbReference>
<dbReference type="AlphaFoldDB" id="A0A1I1N0A1"/>
<dbReference type="Proteomes" id="UP000198639">
    <property type="component" value="Unassembled WGS sequence"/>
</dbReference>
<dbReference type="PRINTS" id="PR01790">
    <property type="entry name" value="SMP30FAMILY"/>
</dbReference>
<feature type="active site" description="Proton donor/acceptor" evidence="2">
    <location>
        <position position="195"/>
    </location>
</feature>
<evidence type="ECO:0000313" key="6">
    <source>
        <dbReference type="Proteomes" id="UP000198639"/>
    </source>
</evidence>
<feature type="binding site" evidence="3">
    <location>
        <position position="147"/>
    </location>
    <ligand>
        <name>a divalent metal cation</name>
        <dbReference type="ChEBI" id="CHEBI:60240"/>
    </ligand>
</feature>
<accession>A0A1I1N0A1</accession>
<name>A0A1I1N0A1_9BURK</name>
<sequence>MEITPIPLWEVQATLGEGVLWDAARRRIWFVDIKGRRIYCCAPDGGARRIWEAPSQVGFVVPTVNGGMVCGLEDGLYCFTESSGAFGRLLEVEGEATGNRFNDGYVDAGGHLWFGSMDNGETASTGALYRFDGEQAARKDDGYVITNGPAVSPDGRRLYHTDTLARRVYQFDLADDGTLSNKRLFVEITGGGHPDGMAVDANGHVWVTTFGGWRIDRYDADGRKLGEVRFPCSNITKLAFGGEDLRTVYVTTARKGLAPRQLVEQPLAGALFTFRAETPGLPQHLLRLTTLDTTA</sequence>
<dbReference type="GO" id="GO:0019853">
    <property type="term" value="P:L-ascorbic acid biosynthetic process"/>
    <property type="evidence" value="ECO:0007669"/>
    <property type="project" value="TreeGrafter"/>
</dbReference>
<feature type="binding site" evidence="3">
    <location>
        <position position="100"/>
    </location>
    <ligand>
        <name>substrate</name>
    </ligand>
</feature>
<evidence type="ECO:0000259" key="4">
    <source>
        <dbReference type="Pfam" id="PF08450"/>
    </source>
</evidence>
<evidence type="ECO:0000313" key="5">
    <source>
        <dbReference type="EMBL" id="SFC91049.1"/>
    </source>
</evidence>
<dbReference type="InterPro" id="IPR005511">
    <property type="entry name" value="SMP-30"/>
</dbReference>
<keyword evidence="3" id="KW-0862">Zinc</keyword>
<evidence type="ECO:0000256" key="2">
    <source>
        <dbReference type="PIRSR" id="PIRSR605511-1"/>
    </source>
</evidence>
<dbReference type="InterPro" id="IPR011042">
    <property type="entry name" value="6-blade_b-propeller_TolB-like"/>
</dbReference>
<gene>
    <name evidence="5" type="ORF">SAMN05216204_11236</name>
</gene>